<dbReference type="PATRIC" id="fig|679935.3.peg.742"/>
<dbReference type="InterPro" id="IPR003593">
    <property type="entry name" value="AAA+_ATPase"/>
</dbReference>
<dbReference type="HOGENOM" id="CLU_092738_0_0_10"/>
<dbReference type="SUPFAM" id="SSF52540">
    <property type="entry name" value="P-loop containing nucleoside triphosphate hydrolases"/>
    <property type="match status" value="1"/>
</dbReference>
<dbReference type="STRING" id="679935.Alfi_0799"/>
<keyword evidence="2" id="KW-0645">Protease</keyword>
<keyword evidence="2" id="KW-0378">Hydrolase</keyword>
<dbReference type="InterPro" id="IPR027417">
    <property type="entry name" value="P-loop_NTPase"/>
</dbReference>
<dbReference type="eggNOG" id="COG0467">
    <property type="taxonomic scope" value="Bacteria"/>
</dbReference>
<sequence>MAKAISNKNVADAKFNPAPFEGAFKAALGRPELKGSWLIFGNSGVGKTTFALQLAKYLTNFVDKVAFDSLEQGLSLSLQKAWNRVGMEAVGAKVILLDKEGIPELRARLAKRKSPNVVIIDSVMCLIGLRMSDYQKLVNDFPNKLFVFLAHEDDKGKPSPAIAEKIRKLSDIKMHVEGYKVFTTTRFEDREKGEGGEDFVIWEEGAAEYLANIE</sequence>
<evidence type="ECO:0000313" key="2">
    <source>
        <dbReference type="EMBL" id="AFL77173.1"/>
    </source>
</evidence>
<gene>
    <name evidence="2" type="ordered locus">Alfi_0799</name>
</gene>
<dbReference type="KEGG" id="afd:Alfi_0799"/>
<dbReference type="RefSeq" id="WP_014774857.1">
    <property type="nucleotide sequence ID" value="NC_018011.1"/>
</dbReference>
<evidence type="ECO:0000313" key="3">
    <source>
        <dbReference type="Proteomes" id="UP000006052"/>
    </source>
</evidence>
<dbReference type="InterPro" id="IPR003959">
    <property type="entry name" value="ATPase_AAA_core"/>
</dbReference>
<name>I3YJK5_ALIFI</name>
<dbReference type="GO" id="GO:0006508">
    <property type="term" value="P:proteolysis"/>
    <property type="evidence" value="ECO:0007669"/>
    <property type="project" value="UniProtKB-KW"/>
</dbReference>
<dbReference type="GO" id="GO:0008233">
    <property type="term" value="F:peptidase activity"/>
    <property type="evidence" value="ECO:0007669"/>
    <property type="project" value="UniProtKB-KW"/>
</dbReference>
<dbReference type="Pfam" id="PF00004">
    <property type="entry name" value="AAA"/>
    <property type="match status" value="1"/>
</dbReference>
<accession>I3YJK5</accession>
<evidence type="ECO:0000259" key="1">
    <source>
        <dbReference type="SMART" id="SM00382"/>
    </source>
</evidence>
<dbReference type="SMART" id="SM00382">
    <property type="entry name" value="AAA"/>
    <property type="match status" value="1"/>
</dbReference>
<dbReference type="GO" id="GO:0005524">
    <property type="term" value="F:ATP binding"/>
    <property type="evidence" value="ECO:0007669"/>
    <property type="project" value="InterPro"/>
</dbReference>
<dbReference type="AlphaFoldDB" id="I3YJK5"/>
<dbReference type="Proteomes" id="UP000006052">
    <property type="component" value="Chromosome"/>
</dbReference>
<dbReference type="Gene3D" id="3.40.50.300">
    <property type="entry name" value="P-loop containing nucleotide triphosphate hydrolases"/>
    <property type="match status" value="1"/>
</dbReference>
<dbReference type="EMBL" id="CP003274">
    <property type="protein sequence ID" value="AFL77173.1"/>
    <property type="molecule type" value="Genomic_DNA"/>
</dbReference>
<proteinExistence type="predicted"/>
<protein>
    <submittedName>
        <fullName evidence="2">Putative ATP-dependent serine protease</fullName>
    </submittedName>
</protein>
<organism evidence="2 3">
    <name type="scientific">Alistipes finegoldii (strain DSM 17242 / JCM 16770 / CCUG 46020 / CIP 107999 / KCTC 15236 / AHN 2437)</name>
    <dbReference type="NCBI Taxonomy" id="679935"/>
    <lineage>
        <taxon>Bacteria</taxon>
        <taxon>Pseudomonadati</taxon>
        <taxon>Bacteroidota</taxon>
        <taxon>Bacteroidia</taxon>
        <taxon>Bacteroidales</taxon>
        <taxon>Rikenellaceae</taxon>
        <taxon>Alistipes</taxon>
    </lineage>
</organism>
<reference evidence="3" key="1">
    <citation type="journal article" date="2013" name="Stand. Genomic Sci.">
        <title>Complete genome sequence of the bile-resistant pigment-producing anaerobe Alistipes finegoldii type strain (AHN2437(T)).</title>
        <authorList>
            <person name="Mavromatis K."/>
            <person name="Stackebrandt E."/>
            <person name="Munk C."/>
            <person name="Lapidus A."/>
            <person name="Nolan M."/>
            <person name="Lucas S."/>
            <person name="Hammon N."/>
            <person name="Deshpande S."/>
            <person name="Cheng J.F."/>
            <person name="Tapia R."/>
            <person name="Goodwin L.A."/>
            <person name="Pitluck S."/>
            <person name="Liolios K."/>
            <person name="Pagani I."/>
            <person name="Ivanova N."/>
            <person name="Mikhailova N."/>
            <person name="Huntemann M."/>
            <person name="Pati A."/>
            <person name="Chen A."/>
            <person name="Palaniappan K."/>
            <person name="Land M."/>
            <person name="Hauser L."/>
            <person name="Rohde M."/>
            <person name="Gronow S."/>
            <person name="Goker M."/>
            <person name="Detter J.C."/>
            <person name="Bristow J."/>
            <person name="Eisen J.A."/>
            <person name="Markowitz V."/>
            <person name="Hugenholtz P."/>
            <person name="Kyrpides N.C."/>
            <person name="Klenk H.P."/>
            <person name="Woyke T."/>
        </authorList>
    </citation>
    <scope>NUCLEOTIDE SEQUENCE</scope>
    <source>
        <strain evidence="3">DSM 17242 / JCM 16770 / AHN 2437 / CCUG 46020 / CIP 107999</strain>
    </source>
</reference>
<feature type="domain" description="AAA+ ATPase" evidence="1">
    <location>
        <begin position="33"/>
        <end position="180"/>
    </location>
</feature>
<dbReference type="GO" id="GO:0016887">
    <property type="term" value="F:ATP hydrolysis activity"/>
    <property type="evidence" value="ECO:0007669"/>
    <property type="project" value="InterPro"/>
</dbReference>